<evidence type="ECO:0000313" key="1">
    <source>
        <dbReference type="EMBL" id="CAG8726551.1"/>
    </source>
</evidence>
<dbReference type="EMBL" id="CAJVPU010034921">
    <property type="protein sequence ID" value="CAG8726551.1"/>
    <property type="molecule type" value="Genomic_DNA"/>
</dbReference>
<comment type="caution">
    <text evidence="1">The sequence shown here is derived from an EMBL/GenBank/DDBJ whole genome shotgun (WGS) entry which is preliminary data.</text>
</comment>
<dbReference type="Proteomes" id="UP000789702">
    <property type="component" value="Unassembled WGS sequence"/>
</dbReference>
<organism evidence="1 2">
    <name type="scientific">Dentiscutata heterogama</name>
    <dbReference type="NCBI Taxonomy" id="1316150"/>
    <lineage>
        <taxon>Eukaryota</taxon>
        <taxon>Fungi</taxon>
        <taxon>Fungi incertae sedis</taxon>
        <taxon>Mucoromycota</taxon>
        <taxon>Glomeromycotina</taxon>
        <taxon>Glomeromycetes</taxon>
        <taxon>Diversisporales</taxon>
        <taxon>Gigasporaceae</taxon>
        <taxon>Dentiscutata</taxon>
    </lineage>
</organism>
<sequence>KPDLPWKIKFKMVRNISNGIRKLHKLSNSAHKNLHSRNILIDEAKFNCVISDFWRDPPGKSSNNIYRNISYTAPEVLCNKPYTIKSDIYSLGIIMWELSSDKPPFNDKITRSNAEFASDIINGLRPKVVDGTPHDYAALMVKCWDTIPENRPDANIIMKEMETLLRNIYENDDINRELKLIPINIDSKMSVKNFIKCLGRKFKLLGCLT</sequence>
<proteinExistence type="predicted"/>
<feature type="non-terminal residue" evidence="1">
    <location>
        <position position="1"/>
    </location>
</feature>
<name>A0ACA9Q2V0_9GLOM</name>
<evidence type="ECO:0000313" key="2">
    <source>
        <dbReference type="Proteomes" id="UP000789702"/>
    </source>
</evidence>
<protein>
    <submittedName>
        <fullName evidence="1">10695_t:CDS:1</fullName>
    </submittedName>
</protein>
<keyword evidence="2" id="KW-1185">Reference proteome</keyword>
<accession>A0ACA9Q2V0</accession>
<gene>
    <name evidence="1" type="ORF">DHETER_LOCUS13170</name>
</gene>
<reference evidence="1" key="1">
    <citation type="submission" date="2021-06" db="EMBL/GenBank/DDBJ databases">
        <authorList>
            <person name="Kallberg Y."/>
            <person name="Tangrot J."/>
            <person name="Rosling A."/>
        </authorList>
    </citation>
    <scope>NUCLEOTIDE SEQUENCE</scope>
    <source>
        <strain evidence="1">IL203A</strain>
    </source>
</reference>